<evidence type="ECO:0008006" key="3">
    <source>
        <dbReference type="Google" id="ProtNLM"/>
    </source>
</evidence>
<protein>
    <recommendedName>
        <fullName evidence="3">G protein-coupled receptor</fullName>
    </recommendedName>
</protein>
<proteinExistence type="predicted"/>
<keyword evidence="2" id="KW-1185">Reference proteome</keyword>
<name>A0AAV5V8P9_9BILA</name>
<dbReference type="Proteomes" id="UP001432322">
    <property type="component" value="Unassembled WGS sequence"/>
</dbReference>
<reference evidence="1" key="1">
    <citation type="submission" date="2023-10" db="EMBL/GenBank/DDBJ databases">
        <title>Genome assembly of Pristionchus species.</title>
        <authorList>
            <person name="Yoshida K."/>
            <person name="Sommer R.J."/>
        </authorList>
    </citation>
    <scope>NUCLEOTIDE SEQUENCE</scope>
    <source>
        <strain evidence="1">RS5133</strain>
    </source>
</reference>
<sequence length="107" mass="12586">TIVLIIFLPVHLRFAYILRTNNQVERTFRFFLHHINVINIFYSISQLSIHNTAWFGIANEFFLVRSLILMLNVTQTSVIPTSRGLFYFLIGFNQMTAVLLPFKHKQV</sequence>
<dbReference type="EMBL" id="BTSY01000002">
    <property type="protein sequence ID" value="GMT15746.1"/>
    <property type="molecule type" value="Genomic_DNA"/>
</dbReference>
<feature type="non-terminal residue" evidence="1">
    <location>
        <position position="107"/>
    </location>
</feature>
<organism evidence="1 2">
    <name type="scientific">Pristionchus fissidentatus</name>
    <dbReference type="NCBI Taxonomy" id="1538716"/>
    <lineage>
        <taxon>Eukaryota</taxon>
        <taxon>Metazoa</taxon>
        <taxon>Ecdysozoa</taxon>
        <taxon>Nematoda</taxon>
        <taxon>Chromadorea</taxon>
        <taxon>Rhabditida</taxon>
        <taxon>Rhabditina</taxon>
        <taxon>Diplogasteromorpha</taxon>
        <taxon>Diplogasteroidea</taxon>
        <taxon>Neodiplogasteridae</taxon>
        <taxon>Pristionchus</taxon>
    </lineage>
</organism>
<evidence type="ECO:0000313" key="1">
    <source>
        <dbReference type="EMBL" id="GMT15746.1"/>
    </source>
</evidence>
<accession>A0AAV5V8P9</accession>
<dbReference type="AlphaFoldDB" id="A0AAV5V8P9"/>
<feature type="non-terminal residue" evidence="1">
    <location>
        <position position="1"/>
    </location>
</feature>
<evidence type="ECO:0000313" key="2">
    <source>
        <dbReference type="Proteomes" id="UP001432322"/>
    </source>
</evidence>
<gene>
    <name evidence="1" type="ORF">PFISCL1PPCAC_7043</name>
</gene>
<comment type="caution">
    <text evidence="1">The sequence shown here is derived from an EMBL/GenBank/DDBJ whole genome shotgun (WGS) entry which is preliminary data.</text>
</comment>